<dbReference type="AlphaFoldDB" id="A0A2G9Y8G5"/>
<dbReference type="PANTHER" id="PTHR43713">
    <property type="entry name" value="GLUTAMATE-1-SEMIALDEHYDE 2,1-AMINOMUTASE"/>
    <property type="match status" value="1"/>
</dbReference>
<dbReference type="SUPFAM" id="SSF51556">
    <property type="entry name" value="Metallo-dependent hydrolases"/>
    <property type="match status" value="1"/>
</dbReference>
<dbReference type="InterPro" id="IPR032466">
    <property type="entry name" value="Metal_Hydrolase"/>
</dbReference>
<dbReference type="Gene3D" id="3.40.640.10">
    <property type="entry name" value="Type I PLP-dependent aspartate aminotransferase-like (Major domain)"/>
    <property type="match status" value="1"/>
</dbReference>
<accession>A0A2G9Y8G5</accession>
<dbReference type="GO" id="GO:0030170">
    <property type="term" value="F:pyridoxal phosphate binding"/>
    <property type="evidence" value="ECO:0007669"/>
    <property type="project" value="InterPro"/>
</dbReference>
<evidence type="ECO:0000313" key="4">
    <source>
        <dbReference type="EMBL" id="PIP15516.1"/>
    </source>
</evidence>
<dbReference type="InterPro" id="IPR015422">
    <property type="entry name" value="PyrdxlP-dep_Trfase_small"/>
</dbReference>
<comment type="caution">
    <text evidence="4">The sequence shown here is derived from an EMBL/GenBank/DDBJ whole genome shotgun (WGS) entry which is preliminary data.</text>
</comment>
<dbReference type="Proteomes" id="UP000230392">
    <property type="component" value="Unassembled WGS sequence"/>
</dbReference>
<proteinExistence type="predicted"/>
<dbReference type="Pfam" id="PF00202">
    <property type="entry name" value="Aminotran_3"/>
    <property type="match status" value="1"/>
</dbReference>
<evidence type="ECO:0000259" key="3">
    <source>
        <dbReference type="Pfam" id="PF04909"/>
    </source>
</evidence>
<dbReference type="SUPFAM" id="SSF53383">
    <property type="entry name" value="PLP-dependent transferases"/>
    <property type="match status" value="1"/>
</dbReference>
<dbReference type="InterPro" id="IPR006680">
    <property type="entry name" value="Amidohydro-rel"/>
</dbReference>
<dbReference type="InterPro" id="IPR005814">
    <property type="entry name" value="Aminotrans_3"/>
</dbReference>
<keyword evidence="2" id="KW-0663">Pyridoxal phosphate</keyword>
<sequence length="770" mass="86401">MVTKDGTYNEIDQKIAKELQAFIPDKVFDIHCHIYRTKDLDLAPSSFFSEGPDKVDIEDWRRQSEKQIGKGRLQGGLFIPIPFCTSDKANDFLVDQLKKSLENKGLIIVSPHHPEEKALRYLKNPQIAGFKPYHTFSKEKPTFQASLNSYLPEWAWKAAHEQGLVILLHLVKDLALSDPDNQREIREKCLKYPRAKLILAHAGRGFHYLNTVKGISALRGLQNVWFDTAAVCEPFALIAILQEFGPKKLLWGSDFPVSRDLGKCVTVGDGFAWLSRDTVKWDKLSPVCNPTLVGLESLRALKEAVDTFGLNNEDIQDIFCDNSLLLLGLKQESGTKTQDLYRYAKKRIPGGTQLLSKRPEMLAPDQWPAYFTEARGCEVWDLDGKHYYDMYTNGIGACLLGFRDPDVTRAVQRRINLGSMSTLNPPEEVELADLLCKIHPWAEQVRFARTGGESAAVAIRIARATTDRSLIAICGYHGWHDWYLSTNLGESDALRGHLLPGLHPLGVPRELRHTTIPFHYNNRQEFQAVIDQYGDRLAAVVMEPCRNHPPEPGFLKFVRDNIHKSGGLLIFDEISIGWRLYFGGAHLKFGVNPDLAIFAKAMGNGHPIGAVIGTGKAMAGAHDSFISSTYWTESVGPVAALATLKKMQKIDVPAYVADIGIRVQNLWKKSANKSHLPVKVDDGYPCIAHFGFDHPLSEELRTLYTQLMLERGFLAGCFIYPTLAHNDQVVLLYGKAIAEVFKEISLTLKQNKVKERLKGPVAHSGFRRLL</sequence>
<evidence type="ECO:0000313" key="5">
    <source>
        <dbReference type="Proteomes" id="UP000230392"/>
    </source>
</evidence>
<dbReference type="GO" id="GO:0008483">
    <property type="term" value="F:transaminase activity"/>
    <property type="evidence" value="ECO:0007669"/>
    <property type="project" value="UniProtKB-KW"/>
</dbReference>
<protein>
    <submittedName>
        <fullName evidence="4">Class III aminotransferase</fullName>
    </submittedName>
</protein>
<reference evidence="4 5" key="1">
    <citation type="submission" date="2017-09" db="EMBL/GenBank/DDBJ databases">
        <title>Depth-based differentiation of microbial function through sediment-hosted aquifers and enrichment of novel symbionts in the deep terrestrial subsurface.</title>
        <authorList>
            <person name="Probst A.J."/>
            <person name="Ladd B."/>
            <person name="Jarett J.K."/>
            <person name="Geller-Mcgrath D.E."/>
            <person name="Sieber C.M."/>
            <person name="Emerson J.B."/>
            <person name="Anantharaman K."/>
            <person name="Thomas B.C."/>
            <person name="Malmstrom R."/>
            <person name="Stieglmeier M."/>
            <person name="Klingl A."/>
            <person name="Woyke T."/>
            <person name="Ryan C.M."/>
            <person name="Banfield J.F."/>
        </authorList>
    </citation>
    <scope>NUCLEOTIDE SEQUENCE [LARGE SCALE GENOMIC DNA]</scope>
    <source>
        <strain evidence="4">CG23_combo_of_CG06-09_8_20_14_all_48_7</strain>
    </source>
</reference>
<feature type="domain" description="Amidohydrolase-related" evidence="3">
    <location>
        <begin position="91"/>
        <end position="259"/>
    </location>
</feature>
<dbReference type="PANTHER" id="PTHR43713:SF3">
    <property type="entry name" value="GLUTAMATE-1-SEMIALDEHYDE 2,1-AMINOMUTASE 1, CHLOROPLASTIC-RELATED"/>
    <property type="match status" value="1"/>
</dbReference>
<dbReference type="Gene3D" id="3.20.20.140">
    <property type="entry name" value="Metal-dependent hydrolases"/>
    <property type="match status" value="1"/>
</dbReference>
<evidence type="ECO:0000256" key="1">
    <source>
        <dbReference type="ARBA" id="ARBA00001933"/>
    </source>
</evidence>
<organism evidence="4 5">
    <name type="scientific">bacterium (Candidatus Ratteibacteria) CG23_combo_of_CG06-09_8_20_14_all_48_7</name>
    <dbReference type="NCBI Taxonomy" id="2014292"/>
    <lineage>
        <taxon>Bacteria</taxon>
        <taxon>Candidatus Ratteibacteria</taxon>
    </lineage>
</organism>
<dbReference type="InterPro" id="IPR015421">
    <property type="entry name" value="PyrdxlP-dep_Trfase_major"/>
</dbReference>
<keyword evidence="4" id="KW-0032">Aminotransferase</keyword>
<dbReference type="Pfam" id="PF04909">
    <property type="entry name" value="Amidohydro_2"/>
    <property type="match status" value="1"/>
</dbReference>
<name>A0A2G9Y8G5_9BACT</name>
<comment type="cofactor">
    <cofactor evidence="1">
        <name>pyridoxal 5'-phosphate</name>
        <dbReference type="ChEBI" id="CHEBI:597326"/>
    </cofactor>
</comment>
<keyword evidence="4" id="KW-0808">Transferase</keyword>
<dbReference type="EMBL" id="PCRF01000275">
    <property type="protein sequence ID" value="PIP15516.1"/>
    <property type="molecule type" value="Genomic_DNA"/>
</dbReference>
<evidence type="ECO:0000256" key="2">
    <source>
        <dbReference type="ARBA" id="ARBA00022898"/>
    </source>
</evidence>
<gene>
    <name evidence="4" type="ORF">COX46_05650</name>
</gene>
<dbReference type="Gene3D" id="3.90.1150.10">
    <property type="entry name" value="Aspartate Aminotransferase, domain 1"/>
    <property type="match status" value="1"/>
</dbReference>
<dbReference type="GO" id="GO:0016787">
    <property type="term" value="F:hydrolase activity"/>
    <property type="evidence" value="ECO:0007669"/>
    <property type="project" value="InterPro"/>
</dbReference>
<dbReference type="InterPro" id="IPR015424">
    <property type="entry name" value="PyrdxlP-dep_Trfase"/>
</dbReference>